<evidence type="ECO:0000313" key="2">
    <source>
        <dbReference type="EMBL" id="KAK1804204.1"/>
    </source>
</evidence>
<comment type="caution">
    <text evidence="2">The sequence shown here is derived from an EMBL/GenBank/DDBJ whole genome shotgun (WGS) entry which is preliminary data.</text>
</comment>
<accession>A0AAD8ZS83</accession>
<evidence type="ECO:0000313" key="3">
    <source>
        <dbReference type="Proteomes" id="UP001239994"/>
    </source>
</evidence>
<keyword evidence="1" id="KW-1133">Transmembrane helix</keyword>
<evidence type="ECO:0000256" key="1">
    <source>
        <dbReference type="SAM" id="Phobius"/>
    </source>
</evidence>
<sequence length="49" mass="5663">MYCKSMFKSLQCPTVLWPRRSPSFEWMMPVVKPCIIAAVIILKILSCIC</sequence>
<organism evidence="2 3">
    <name type="scientific">Electrophorus voltai</name>
    <dbReference type="NCBI Taxonomy" id="2609070"/>
    <lineage>
        <taxon>Eukaryota</taxon>
        <taxon>Metazoa</taxon>
        <taxon>Chordata</taxon>
        <taxon>Craniata</taxon>
        <taxon>Vertebrata</taxon>
        <taxon>Euteleostomi</taxon>
        <taxon>Actinopterygii</taxon>
        <taxon>Neopterygii</taxon>
        <taxon>Teleostei</taxon>
        <taxon>Ostariophysi</taxon>
        <taxon>Gymnotiformes</taxon>
        <taxon>Gymnotoidei</taxon>
        <taxon>Gymnotidae</taxon>
        <taxon>Electrophorus</taxon>
    </lineage>
</organism>
<name>A0AAD8ZS83_9TELE</name>
<keyword evidence="1" id="KW-0812">Transmembrane</keyword>
<keyword evidence="1" id="KW-0472">Membrane</keyword>
<keyword evidence="3" id="KW-1185">Reference proteome</keyword>
<protein>
    <submittedName>
        <fullName evidence="2">Uncharacterized protein</fullName>
    </submittedName>
</protein>
<dbReference type="AlphaFoldDB" id="A0AAD8ZS83"/>
<reference evidence="2" key="1">
    <citation type="submission" date="2023-03" db="EMBL/GenBank/DDBJ databases">
        <title>Electrophorus voltai genome.</title>
        <authorList>
            <person name="Bian C."/>
        </authorList>
    </citation>
    <scope>NUCLEOTIDE SEQUENCE</scope>
    <source>
        <strain evidence="2">CB-2022</strain>
        <tissue evidence="2">Muscle</tissue>
    </source>
</reference>
<gene>
    <name evidence="2" type="ORF">P4O66_020242</name>
</gene>
<dbReference type="EMBL" id="JAROKS010000004">
    <property type="protein sequence ID" value="KAK1804204.1"/>
    <property type="molecule type" value="Genomic_DNA"/>
</dbReference>
<dbReference type="Proteomes" id="UP001239994">
    <property type="component" value="Unassembled WGS sequence"/>
</dbReference>
<proteinExistence type="predicted"/>
<feature type="transmembrane region" description="Helical" evidence="1">
    <location>
        <begin position="26"/>
        <end position="45"/>
    </location>
</feature>